<keyword evidence="2" id="KW-1185">Reference proteome</keyword>
<name>A0A1M5SUK7_9FIRM</name>
<dbReference type="OrthoDB" id="2456308at2"/>
<dbReference type="EMBL" id="FQXH01000024">
    <property type="protein sequence ID" value="SHH42167.1"/>
    <property type="molecule type" value="Genomic_DNA"/>
</dbReference>
<dbReference type="RefSeq" id="WP_072725898.1">
    <property type="nucleotide sequence ID" value="NZ_FQXH01000024.1"/>
</dbReference>
<dbReference type="AlphaFoldDB" id="A0A1M5SUK7"/>
<reference evidence="2" key="1">
    <citation type="submission" date="2016-11" db="EMBL/GenBank/DDBJ databases">
        <authorList>
            <person name="Varghese N."/>
            <person name="Submissions S."/>
        </authorList>
    </citation>
    <scope>NUCLEOTIDE SEQUENCE [LARGE SCALE GENOMIC DNA]</scope>
    <source>
        <strain evidence="2">DSM 15285</strain>
    </source>
</reference>
<evidence type="ECO:0000313" key="1">
    <source>
        <dbReference type="EMBL" id="SHH42167.1"/>
    </source>
</evidence>
<evidence type="ECO:0000313" key="2">
    <source>
        <dbReference type="Proteomes" id="UP000242520"/>
    </source>
</evidence>
<gene>
    <name evidence="1" type="ORF">SAMN02744040_01916</name>
</gene>
<dbReference type="Proteomes" id="UP000242520">
    <property type="component" value="Unassembled WGS sequence"/>
</dbReference>
<protein>
    <submittedName>
        <fullName evidence="1">Uncharacterized protein</fullName>
    </submittedName>
</protein>
<sequence>MNYSYKFLLKDLSIGREIEFKYNNNVYGLLNSSQGWVFVCNNTKESSYYDDVYEFIELLDKTLIQGKTIKQIFDNNEINDSDLTIY</sequence>
<accession>A0A1M5SUK7</accession>
<organism evidence="1 2">
    <name type="scientific">Tepidibacter thalassicus DSM 15285</name>
    <dbReference type="NCBI Taxonomy" id="1123350"/>
    <lineage>
        <taxon>Bacteria</taxon>
        <taxon>Bacillati</taxon>
        <taxon>Bacillota</taxon>
        <taxon>Clostridia</taxon>
        <taxon>Peptostreptococcales</taxon>
        <taxon>Peptostreptococcaceae</taxon>
        <taxon>Tepidibacter</taxon>
    </lineage>
</organism>
<proteinExistence type="predicted"/>